<dbReference type="InterPro" id="IPR035906">
    <property type="entry name" value="MetI-like_sf"/>
</dbReference>
<dbReference type="Gene3D" id="1.10.3720.10">
    <property type="entry name" value="MetI-like"/>
    <property type="match status" value="1"/>
</dbReference>
<dbReference type="RefSeq" id="WP_176355642.1">
    <property type="nucleotide sequence ID" value="NZ_JABWDU010000008.1"/>
</dbReference>
<evidence type="ECO:0000259" key="9">
    <source>
        <dbReference type="PROSITE" id="PS50928"/>
    </source>
</evidence>
<dbReference type="PANTHER" id="PTHR43848">
    <property type="entry name" value="PUTRESCINE TRANSPORT SYSTEM PERMEASE PROTEIN POTI"/>
    <property type="match status" value="1"/>
</dbReference>
<evidence type="ECO:0000313" key="10">
    <source>
        <dbReference type="EMBL" id="NVD42277.1"/>
    </source>
</evidence>
<dbReference type="Proteomes" id="UP000520198">
    <property type="component" value="Unassembled WGS sequence"/>
</dbReference>
<evidence type="ECO:0000256" key="6">
    <source>
        <dbReference type="ARBA" id="ARBA00022989"/>
    </source>
</evidence>
<evidence type="ECO:0000256" key="3">
    <source>
        <dbReference type="ARBA" id="ARBA00022448"/>
    </source>
</evidence>
<proteinExistence type="inferred from homology"/>
<dbReference type="SUPFAM" id="SSF161098">
    <property type="entry name" value="MetI-like"/>
    <property type="match status" value="1"/>
</dbReference>
<comment type="subcellular location">
    <subcellularLocation>
        <location evidence="1 8">Cell membrane</location>
        <topology evidence="1 8">Multi-pass membrane protein</topology>
    </subcellularLocation>
</comment>
<comment type="similarity">
    <text evidence="2">Belongs to the binding-protein-dependent transport system permease family. CysTW subfamily.</text>
</comment>
<feature type="transmembrane region" description="Helical" evidence="8">
    <location>
        <begin position="105"/>
        <end position="127"/>
    </location>
</feature>
<feature type="transmembrane region" description="Helical" evidence="8">
    <location>
        <begin position="187"/>
        <end position="214"/>
    </location>
</feature>
<keyword evidence="11" id="KW-1185">Reference proteome</keyword>
<dbReference type="GO" id="GO:0055085">
    <property type="term" value="P:transmembrane transport"/>
    <property type="evidence" value="ECO:0007669"/>
    <property type="project" value="InterPro"/>
</dbReference>
<feature type="domain" description="ABC transmembrane type-1" evidence="9">
    <location>
        <begin position="67"/>
        <end position="255"/>
    </location>
</feature>
<evidence type="ECO:0000256" key="2">
    <source>
        <dbReference type="ARBA" id="ARBA00007069"/>
    </source>
</evidence>
<dbReference type="PANTHER" id="PTHR43848:SF2">
    <property type="entry name" value="PUTRESCINE TRANSPORT SYSTEM PERMEASE PROTEIN POTI"/>
    <property type="match status" value="1"/>
</dbReference>
<organism evidence="10 11">
    <name type="scientific">Ensifer oleiphilus</name>
    <dbReference type="NCBI Taxonomy" id="2742698"/>
    <lineage>
        <taxon>Bacteria</taxon>
        <taxon>Pseudomonadati</taxon>
        <taxon>Pseudomonadota</taxon>
        <taxon>Alphaproteobacteria</taxon>
        <taxon>Hyphomicrobiales</taxon>
        <taxon>Rhizobiaceae</taxon>
        <taxon>Sinorhizobium/Ensifer group</taxon>
        <taxon>Ensifer</taxon>
    </lineage>
</organism>
<dbReference type="InterPro" id="IPR000515">
    <property type="entry name" value="MetI-like"/>
</dbReference>
<feature type="transmembrane region" description="Helical" evidence="8">
    <location>
        <begin position="12"/>
        <end position="34"/>
    </location>
</feature>
<evidence type="ECO:0000256" key="7">
    <source>
        <dbReference type="ARBA" id="ARBA00023136"/>
    </source>
</evidence>
<evidence type="ECO:0000256" key="5">
    <source>
        <dbReference type="ARBA" id="ARBA00022692"/>
    </source>
</evidence>
<keyword evidence="4" id="KW-1003">Cell membrane</keyword>
<dbReference type="GO" id="GO:0005886">
    <property type="term" value="C:plasma membrane"/>
    <property type="evidence" value="ECO:0007669"/>
    <property type="project" value="UniProtKB-SubCell"/>
</dbReference>
<feature type="transmembrane region" description="Helical" evidence="8">
    <location>
        <begin position="234"/>
        <end position="258"/>
    </location>
</feature>
<feature type="transmembrane region" description="Helical" evidence="8">
    <location>
        <begin position="133"/>
        <end position="155"/>
    </location>
</feature>
<dbReference type="PROSITE" id="PS50928">
    <property type="entry name" value="ABC_TM1"/>
    <property type="match status" value="1"/>
</dbReference>
<dbReference type="AlphaFoldDB" id="A0A7Y6QAY9"/>
<reference evidence="10 11" key="1">
    <citation type="submission" date="2020-06" db="EMBL/GenBank/DDBJ databases">
        <authorList>
            <person name="Grouzdev D.S."/>
        </authorList>
    </citation>
    <scope>NUCLEOTIDE SEQUENCE [LARGE SCALE GENOMIC DNA]</scope>
    <source>
        <strain evidence="10 11">HO-A22</strain>
    </source>
</reference>
<feature type="transmembrane region" description="Helical" evidence="8">
    <location>
        <begin position="71"/>
        <end position="93"/>
    </location>
</feature>
<keyword evidence="5 8" id="KW-0812">Transmembrane</keyword>
<gene>
    <name evidence="10" type="ORF">HT585_25730</name>
</gene>
<dbReference type="Pfam" id="PF00528">
    <property type="entry name" value="BPD_transp_1"/>
    <property type="match status" value="1"/>
</dbReference>
<accession>A0A7Y6QAY9</accession>
<keyword evidence="7 8" id="KW-0472">Membrane</keyword>
<evidence type="ECO:0000313" key="11">
    <source>
        <dbReference type="Proteomes" id="UP000520198"/>
    </source>
</evidence>
<dbReference type="CDD" id="cd06261">
    <property type="entry name" value="TM_PBP2"/>
    <property type="match status" value="1"/>
</dbReference>
<protein>
    <submittedName>
        <fullName evidence="10">ABC transporter permease</fullName>
    </submittedName>
</protein>
<dbReference type="InterPro" id="IPR051789">
    <property type="entry name" value="Bact_Polyamine_Transport"/>
</dbReference>
<evidence type="ECO:0000256" key="8">
    <source>
        <dbReference type="RuleBase" id="RU363032"/>
    </source>
</evidence>
<evidence type="ECO:0000256" key="1">
    <source>
        <dbReference type="ARBA" id="ARBA00004651"/>
    </source>
</evidence>
<comment type="caution">
    <text evidence="10">The sequence shown here is derived from an EMBL/GenBank/DDBJ whole genome shotgun (WGS) entry which is preliminary data.</text>
</comment>
<evidence type="ECO:0000256" key="4">
    <source>
        <dbReference type="ARBA" id="ARBA00022475"/>
    </source>
</evidence>
<keyword evidence="6 8" id="KW-1133">Transmembrane helix</keyword>
<keyword evidence="3 8" id="KW-0813">Transport</keyword>
<sequence length="274" mass="29844">MSGRHGIPKSRWLPAYVTVYLAFLYLPILLLPIFSFNNAATTTFPLAGFTTKWYASLWHNTALLEAARNSMIVGISVAILSTVLGICAARAITRYRFRGQRAATGLIMAPLFLPEIIFAVSLLMIILQLGVELSLVTVILGQVIFCLPYAMSVLISGFGGFDRSLEEASLDLGETAIGTFRRVTLPVVAPALVSSLLVSFTVSLDEFILAFFLSGTEPTLPVYIWGQLRFAAKLPGVLALGSVMILISILLLTLSEIIRRRAEHRLRAQGALNA</sequence>
<name>A0A7Y6QAY9_9HYPH</name>
<dbReference type="EMBL" id="JABWDU010000008">
    <property type="protein sequence ID" value="NVD42277.1"/>
    <property type="molecule type" value="Genomic_DNA"/>
</dbReference>